<keyword evidence="5" id="KW-0029">Amino-acid transport</keyword>
<dbReference type="AlphaFoldDB" id="A0A512N6U5"/>
<evidence type="ECO:0000313" key="11">
    <source>
        <dbReference type="Proteomes" id="UP000321058"/>
    </source>
</evidence>
<dbReference type="GO" id="GO:0006865">
    <property type="term" value="P:amino acid transport"/>
    <property type="evidence" value="ECO:0007669"/>
    <property type="project" value="UniProtKB-KW"/>
</dbReference>
<evidence type="ECO:0000256" key="1">
    <source>
        <dbReference type="ARBA" id="ARBA00004651"/>
    </source>
</evidence>
<comment type="similarity">
    <text evidence="8">Belongs to the binding-protein-dependent transport system permease family. LivHM subfamily.</text>
</comment>
<comment type="subcellular location">
    <subcellularLocation>
        <location evidence="1">Cell membrane</location>
        <topology evidence="1">Multi-pass membrane protein</topology>
    </subcellularLocation>
</comment>
<feature type="transmembrane region" description="Helical" evidence="9">
    <location>
        <begin position="20"/>
        <end position="39"/>
    </location>
</feature>
<evidence type="ECO:0000256" key="4">
    <source>
        <dbReference type="ARBA" id="ARBA00022692"/>
    </source>
</evidence>
<feature type="transmembrane region" description="Helical" evidence="9">
    <location>
        <begin position="100"/>
        <end position="118"/>
    </location>
</feature>
<dbReference type="Proteomes" id="UP000321058">
    <property type="component" value="Unassembled WGS sequence"/>
</dbReference>
<name>A0A512N6U5_9HYPH</name>
<evidence type="ECO:0000256" key="6">
    <source>
        <dbReference type="ARBA" id="ARBA00022989"/>
    </source>
</evidence>
<dbReference type="GO" id="GO:0022857">
    <property type="term" value="F:transmembrane transporter activity"/>
    <property type="evidence" value="ECO:0007669"/>
    <property type="project" value="InterPro"/>
</dbReference>
<dbReference type="InterPro" id="IPR052157">
    <property type="entry name" value="BCAA_transport_permease"/>
</dbReference>
<accession>A0A512N6U5</accession>
<keyword evidence="7 9" id="KW-0472">Membrane</keyword>
<dbReference type="PANTHER" id="PTHR11795:SF445">
    <property type="entry name" value="AMINO ACID ABC TRANSPORTER PERMEASE PROTEIN"/>
    <property type="match status" value="1"/>
</dbReference>
<dbReference type="OrthoDB" id="9778908at2"/>
<feature type="transmembrane region" description="Helical" evidence="9">
    <location>
        <begin position="46"/>
        <end position="65"/>
    </location>
</feature>
<keyword evidence="4 9" id="KW-0812">Transmembrane</keyword>
<evidence type="ECO:0000256" key="3">
    <source>
        <dbReference type="ARBA" id="ARBA00022475"/>
    </source>
</evidence>
<dbReference type="InterPro" id="IPR001851">
    <property type="entry name" value="ABC_transp_permease"/>
</dbReference>
<feature type="transmembrane region" description="Helical" evidence="9">
    <location>
        <begin position="261"/>
        <end position="281"/>
    </location>
</feature>
<organism evidence="10 11">
    <name type="scientific">Reyranella soli</name>
    <dbReference type="NCBI Taxonomy" id="1230389"/>
    <lineage>
        <taxon>Bacteria</taxon>
        <taxon>Pseudomonadati</taxon>
        <taxon>Pseudomonadota</taxon>
        <taxon>Alphaproteobacteria</taxon>
        <taxon>Hyphomicrobiales</taxon>
        <taxon>Reyranellaceae</taxon>
        <taxon>Reyranella</taxon>
    </lineage>
</organism>
<gene>
    <name evidence="10" type="ORF">RSO01_18710</name>
</gene>
<dbReference type="Pfam" id="PF02653">
    <property type="entry name" value="BPD_transp_2"/>
    <property type="match status" value="1"/>
</dbReference>
<dbReference type="EMBL" id="BKAJ01000031">
    <property type="protein sequence ID" value="GEP54705.1"/>
    <property type="molecule type" value="Genomic_DNA"/>
</dbReference>
<evidence type="ECO:0000256" key="5">
    <source>
        <dbReference type="ARBA" id="ARBA00022970"/>
    </source>
</evidence>
<comment type="caution">
    <text evidence="10">The sequence shown here is derived from an EMBL/GenBank/DDBJ whole genome shotgun (WGS) entry which is preliminary data.</text>
</comment>
<keyword evidence="2" id="KW-0813">Transport</keyword>
<dbReference type="CDD" id="cd06582">
    <property type="entry name" value="TM_PBP1_LivH_like"/>
    <property type="match status" value="1"/>
</dbReference>
<feature type="transmembrane region" description="Helical" evidence="9">
    <location>
        <begin position="196"/>
        <end position="217"/>
    </location>
</feature>
<sequence>MTVDAVYLLQLTLNGITLGLIYALIAVGLSLIFGVMEIINFAHGELLMLGAYAMTFALPVMGLLYWPSLAVAILAIMLVGFVIYEVLLARLKPDEFERSILITLGLSIIIIHVMQYFFTATPRMVDTQYGFEGVSIGSIRITWTRIIGALAAAAAFGGLYHVLRHTQFGRAMRAIAQNREAALMVGIRPRVVARNAVVLAAGLCGLAGAAISPIQLVTPYMGQFLIFKAFALVIIGGLGNIPGAIVAAIALGLIESWIGGFYEIIWQEAAVFVIMIAILFVRPDGLFKRGGMRVG</sequence>
<evidence type="ECO:0000256" key="7">
    <source>
        <dbReference type="ARBA" id="ARBA00023136"/>
    </source>
</evidence>
<keyword evidence="3" id="KW-1003">Cell membrane</keyword>
<feature type="transmembrane region" description="Helical" evidence="9">
    <location>
        <begin position="229"/>
        <end position="254"/>
    </location>
</feature>
<reference evidence="10 11" key="1">
    <citation type="submission" date="2019-07" db="EMBL/GenBank/DDBJ databases">
        <title>Whole genome shotgun sequence of Reyranella soli NBRC 108950.</title>
        <authorList>
            <person name="Hosoyama A."/>
            <person name="Uohara A."/>
            <person name="Ohji S."/>
            <person name="Ichikawa N."/>
        </authorList>
    </citation>
    <scope>NUCLEOTIDE SEQUENCE [LARGE SCALE GENOMIC DNA]</scope>
    <source>
        <strain evidence="10 11">NBRC 108950</strain>
    </source>
</reference>
<dbReference type="GO" id="GO:0005886">
    <property type="term" value="C:plasma membrane"/>
    <property type="evidence" value="ECO:0007669"/>
    <property type="project" value="UniProtKB-SubCell"/>
</dbReference>
<feature type="transmembrane region" description="Helical" evidence="9">
    <location>
        <begin position="138"/>
        <end position="163"/>
    </location>
</feature>
<feature type="transmembrane region" description="Helical" evidence="9">
    <location>
        <begin position="71"/>
        <end position="88"/>
    </location>
</feature>
<proteinExistence type="inferred from homology"/>
<evidence type="ECO:0000256" key="2">
    <source>
        <dbReference type="ARBA" id="ARBA00022448"/>
    </source>
</evidence>
<evidence type="ECO:0000256" key="8">
    <source>
        <dbReference type="ARBA" id="ARBA00037998"/>
    </source>
</evidence>
<dbReference type="PANTHER" id="PTHR11795">
    <property type="entry name" value="BRANCHED-CHAIN AMINO ACID TRANSPORT SYSTEM PERMEASE PROTEIN LIVH"/>
    <property type="match status" value="1"/>
</dbReference>
<evidence type="ECO:0000313" key="10">
    <source>
        <dbReference type="EMBL" id="GEP54705.1"/>
    </source>
</evidence>
<dbReference type="RefSeq" id="WP_147148489.1">
    <property type="nucleotide sequence ID" value="NZ_BKAJ01000031.1"/>
</dbReference>
<evidence type="ECO:0000256" key="9">
    <source>
        <dbReference type="SAM" id="Phobius"/>
    </source>
</evidence>
<keyword evidence="6 9" id="KW-1133">Transmembrane helix</keyword>
<protein>
    <submittedName>
        <fullName evidence="10">Branched-chain amino acid ABC transporter permease</fullName>
    </submittedName>
</protein>
<keyword evidence="11" id="KW-1185">Reference proteome</keyword>